<dbReference type="EMBL" id="CM047906">
    <property type="protein sequence ID" value="KAJ0087359.1"/>
    <property type="molecule type" value="Genomic_DNA"/>
</dbReference>
<protein>
    <submittedName>
        <fullName evidence="1">Uncharacterized protein</fullName>
    </submittedName>
</protein>
<organism evidence="1 2">
    <name type="scientific">Pistacia atlantica</name>
    <dbReference type="NCBI Taxonomy" id="434234"/>
    <lineage>
        <taxon>Eukaryota</taxon>
        <taxon>Viridiplantae</taxon>
        <taxon>Streptophyta</taxon>
        <taxon>Embryophyta</taxon>
        <taxon>Tracheophyta</taxon>
        <taxon>Spermatophyta</taxon>
        <taxon>Magnoliopsida</taxon>
        <taxon>eudicotyledons</taxon>
        <taxon>Gunneridae</taxon>
        <taxon>Pentapetalae</taxon>
        <taxon>rosids</taxon>
        <taxon>malvids</taxon>
        <taxon>Sapindales</taxon>
        <taxon>Anacardiaceae</taxon>
        <taxon>Pistacia</taxon>
    </lineage>
</organism>
<keyword evidence="2" id="KW-1185">Reference proteome</keyword>
<dbReference type="Proteomes" id="UP001164250">
    <property type="component" value="Chromosome 10"/>
</dbReference>
<comment type="caution">
    <text evidence="1">The sequence shown here is derived from an EMBL/GenBank/DDBJ whole genome shotgun (WGS) entry which is preliminary data.</text>
</comment>
<name>A0ACC1ALB2_9ROSI</name>
<sequence length="148" mass="14795">MPRRSAGGRSASRLRGVARAPVHNASQPAARAPPPAPMQSGNGSIRGGFGAAVADGLAFGTGTAVAHRAVDAVMGPRVIHTETVSSSAPAAAPSAPNTGSLGGANACGGQFKALQDCLNNYGSDISKCQFYMDMLQECRRSSGAALGV</sequence>
<evidence type="ECO:0000313" key="1">
    <source>
        <dbReference type="EMBL" id="KAJ0087359.1"/>
    </source>
</evidence>
<gene>
    <name evidence="1" type="ORF">Patl1_08688</name>
</gene>
<reference evidence="2" key="1">
    <citation type="journal article" date="2023" name="G3 (Bethesda)">
        <title>Genome assembly and association tests identify interacting loci associated with vigor, precocity, and sex in interspecific pistachio rootstocks.</title>
        <authorList>
            <person name="Palmer W."/>
            <person name="Jacygrad E."/>
            <person name="Sagayaradj S."/>
            <person name="Cavanaugh K."/>
            <person name="Han R."/>
            <person name="Bertier L."/>
            <person name="Beede B."/>
            <person name="Kafkas S."/>
            <person name="Golino D."/>
            <person name="Preece J."/>
            <person name="Michelmore R."/>
        </authorList>
    </citation>
    <scope>NUCLEOTIDE SEQUENCE [LARGE SCALE GENOMIC DNA]</scope>
</reference>
<evidence type="ECO:0000313" key="2">
    <source>
        <dbReference type="Proteomes" id="UP001164250"/>
    </source>
</evidence>
<proteinExistence type="predicted"/>
<accession>A0ACC1ALB2</accession>